<accession>U9UMA2</accession>
<dbReference type="EMBL" id="KI276959">
    <property type="protein sequence ID" value="ESA20837.1"/>
    <property type="molecule type" value="Genomic_DNA"/>
</dbReference>
<proteinExistence type="predicted"/>
<dbReference type="AlphaFoldDB" id="U9UMA2"/>
<evidence type="ECO:0000313" key="1">
    <source>
        <dbReference type="EMBL" id="ESA20837.1"/>
    </source>
</evidence>
<dbReference type="HOGENOM" id="CLU_2961946_0_0_1"/>
<gene>
    <name evidence="1" type="ORF">GLOINDRAFT_125726</name>
</gene>
<organism evidence="1">
    <name type="scientific">Rhizophagus irregularis (strain DAOM 181602 / DAOM 197198 / MUCL 43194)</name>
    <name type="common">Arbuscular mycorrhizal fungus</name>
    <name type="synonym">Glomus intraradices</name>
    <dbReference type="NCBI Taxonomy" id="747089"/>
    <lineage>
        <taxon>Eukaryota</taxon>
        <taxon>Fungi</taxon>
        <taxon>Fungi incertae sedis</taxon>
        <taxon>Mucoromycota</taxon>
        <taxon>Glomeromycotina</taxon>
        <taxon>Glomeromycetes</taxon>
        <taxon>Glomerales</taxon>
        <taxon>Glomeraceae</taxon>
        <taxon>Rhizophagus</taxon>
    </lineage>
</organism>
<reference evidence="1" key="1">
    <citation type="submission" date="2013-07" db="EMBL/GenBank/DDBJ databases">
        <title>The genome of an arbuscular mycorrhizal fungus provides insights into the evolution of the oldest plant symbiosis.</title>
        <authorList>
            <consortium name="DOE Joint Genome Institute"/>
            <person name="Tisserant E."/>
            <person name="Malbreil M."/>
            <person name="Kuo A."/>
            <person name="Kohler A."/>
            <person name="Symeonidi A."/>
            <person name="Balestrini R."/>
            <person name="Charron P."/>
            <person name="Duensing N."/>
            <person name="Frei-dit-Frey N."/>
            <person name="Gianinazzi-Pearson V."/>
            <person name="Gilbert B."/>
            <person name="Handa Y."/>
            <person name="Hijri M."/>
            <person name="Kaul R."/>
            <person name="Kawaguchi M."/>
            <person name="Krajinski F."/>
            <person name="Lammers P."/>
            <person name="Lapierre D."/>
            <person name="Masclaux F.G."/>
            <person name="Murat C."/>
            <person name="Morin E."/>
            <person name="Ndikumana S."/>
            <person name="Pagni M."/>
            <person name="Petitpierre D."/>
            <person name="Requena N."/>
            <person name="Rosikiewicz P."/>
            <person name="Riley R."/>
            <person name="Saito K."/>
            <person name="San Clemente H."/>
            <person name="Shapiro H."/>
            <person name="van Tuinen D."/>
            <person name="Becard G."/>
            <person name="Bonfante P."/>
            <person name="Paszkowski U."/>
            <person name="Shachar-Hill Y."/>
            <person name="Young J.P."/>
            <person name="Sanders I.R."/>
            <person name="Henrissat B."/>
            <person name="Rensing S.A."/>
            <person name="Grigoriev I.V."/>
            <person name="Corradi N."/>
            <person name="Roux C."/>
            <person name="Martin F."/>
        </authorList>
    </citation>
    <scope>NUCLEOTIDE SEQUENCE</scope>
    <source>
        <strain evidence="1">DAOM 197198</strain>
    </source>
</reference>
<protein>
    <submittedName>
        <fullName evidence="1">Uncharacterized protein</fullName>
    </submittedName>
</protein>
<name>U9UMA2_RHIID</name>
<sequence length="59" mass="7214">MKTNIVSLFIYLGEGLIKQYPMHTLRRIMLHFGEIFRYGYRYEFFFLILNGISKINEYN</sequence>